<keyword evidence="3" id="KW-1185">Reference proteome</keyword>
<dbReference type="AlphaFoldDB" id="A0A0C3NAP9"/>
<dbReference type="OrthoDB" id="2702471at2759"/>
<accession>A0A0C3NAP9</accession>
<sequence length="239" mass="26201">MSTAHKVKNIERQSTDLFLVRNPDKEGRGNEHMVIHREQVKTYFEYDCSLRCKHEVALDTPVGYHSFREAHNREAKSKARFAYYEVDDSRNIVVVAEGPSPTRQEVLGNDADLRSQEEVTGGQTLSSGQMDTINALLWDTAERIAKGERRNLTVIPFPAKLISLASPDPRGLTGGQASQTPTPTITSLVAGPSTFDVDHAMAGDEGFEEDVDALGEDDDEAIPEHEDGATVGKHPGKSA</sequence>
<name>A0A0C3NAP9_PISTI</name>
<proteinExistence type="predicted"/>
<evidence type="ECO:0000313" key="2">
    <source>
        <dbReference type="EMBL" id="KIN92990.1"/>
    </source>
</evidence>
<reference evidence="2 3" key="1">
    <citation type="submission" date="2014-04" db="EMBL/GenBank/DDBJ databases">
        <authorList>
            <consortium name="DOE Joint Genome Institute"/>
            <person name="Kuo A."/>
            <person name="Kohler A."/>
            <person name="Costa M.D."/>
            <person name="Nagy L.G."/>
            <person name="Floudas D."/>
            <person name="Copeland A."/>
            <person name="Barry K.W."/>
            <person name="Cichocki N."/>
            <person name="Veneault-Fourrey C."/>
            <person name="LaButti K."/>
            <person name="Lindquist E.A."/>
            <person name="Lipzen A."/>
            <person name="Lundell T."/>
            <person name="Morin E."/>
            <person name="Murat C."/>
            <person name="Sun H."/>
            <person name="Tunlid A."/>
            <person name="Henrissat B."/>
            <person name="Grigoriev I.V."/>
            <person name="Hibbett D.S."/>
            <person name="Martin F."/>
            <person name="Nordberg H.P."/>
            <person name="Cantor M.N."/>
            <person name="Hua S.X."/>
        </authorList>
    </citation>
    <scope>NUCLEOTIDE SEQUENCE [LARGE SCALE GENOMIC DNA]</scope>
    <source>
        <strain evidence="2 3">Marx 270</strain>
    </source>
</reference>
<dbReference type="Proteomes" id="UP000054217">
    <property type="component" value="Unassembled WGS sequence"/>
</dbReference>
<dbReference type="InParanoid" id="A0A0C3NAP9"/>
<organism evidence="2 3">
    <name type="scientific">Pisolithus tinctorius Marx 270</name>
    <dbReference type="NCBI Taxonomy" id="870435"/>
    <lineage>
        <taxon>Eukaryota</taxon>
        <taxon>Fungi</taxon>
        <taxon>Dikarya</taxon>
        <taxon>Basidiomycota</taxon>
        <taxon>Agaricomycotina</taxon>
        <taxon>Agaricomycetes</taxon>
        <taxon>Agaricomycetidae</taxon>
        <taxon>Boletales</taxon>
        <taxon>Sclerodermatineae</taxon>
        <taxon>Pisolithaceae</taxon>
        <taxon>Pisolithus</taxon>
    </lineage>
</organism>
<feature type="region of interest" description="Disordered" evidence="1">
    <location>
        <begin position="216"/>
        <end position="239"/>
    </location>
</feature>
<dbReference type="EMBL" id="KN832264">
    <property type="protein sequence ID" value="KIN92990.1"/>
    <property type="molecule type" value="Genomic_DNA"/>
</dbReference>
<evidence type="ECO:0000313" key="3">
    <source>
        <dbReference type="Proteomes" id="UP000054217"/>
    </source>
</evidence>
<evidence type="ECO:0000256" key="1">
    <source>
        <dbReference type="SAM" id="MobiDB-lite"/>
    </source>
</evidence>
<gene>
    <name evidence="2" type="ORF">M404DRAFT_36511</name>
</gene>
<dbReference type="HOGENOM" id="CLU_091436_0_0_1"/>
<protein>
    <submittedName>
        <fullName evidence="2">Uncharacterized protein</fullName>
    </submittedName>
</protein>
<reference evidence="3" key="2">
    <citation type="submission" date="2015-01" db="EMBL/GenBank/DDBJ databases">
        <title>Evolutionary Origins and Diversification of the Mycorrhizal Mutualists.</title>
        <authorList>
            <consortium name="DOE Joint Genome Institute"/>
            <consortium name="Mycorrhizal Genomics Consortium"/>
            <person name="Kohler A."/>
            <person name="Kuo A."/>
            <person name="Nagy L.G."/>
            <person name="Floudas D."/>
            <person name="Copeland A."/>
            <person name="Barry K.W."/>
            <person name="Cichocki N."/>
            <person name="Veneault-Fourrey C."/>
            <person name="LaButti K."/>
            <person name="Lindquist E.A."/>
            <person name="Lipzen A."/>
            <person name="Lundell T."/>
            <person name="Morin E."/>
            <person name="Murat C."/>
            <person name="Riley R."/>
            <person name="Ohm R."/>
            <person name="Sun H."/>
            <person name="Tunlid A."/>
            <person name="Henrissat B."/>
            <person name="Grigoriev I.V."/>
            <person name="Hibbett D.S."/>
            <person name="Martin F."/>
        </authorList>
    </citation>
    <scope>NUCLEOTIDE SEQUENCE [LARGE SCALE GENOMIC DNA]</scope>
    <source>
        <strain evidence="3">Marx 270</strain>
    </source>
</reference>